<feature type="transmembrane region" description="Helical" evidence="2">
    <location>
        <begin position="232"/>
        <end position="256"/>
    </location>
</feature>
<organism evidence="4 5">
    <name type="scientific">Candidatus Sulfuritelmatomonas gaucii</name>
    <dbReference type="NCBI Taxonomy" id="2043161"/>
    <lineage>
        <taxon>Bacteria</taxon>
        <taxon>Pseudomonadati</taxon>
        <taxon>Acidobacteriota</taxon>
        <taxon>Terriglobia</taxon>
        <taxon>Terriglobales</taxon>
        <taxon>Acidobacteriaceae</taxon>
        <taxon>Candidatus Sulfuritelmatomonas</taxon>
    </lineage>
</organism>
<dbReference type="Gene3D" id="2.60.120.260">
    <property type="entry name" value="Galactose-binding domain-like"/>
    <property type="match status" value="1"/>
</dbReference>
<keyword evidence="1" id="KW-0378">Hydrolase</keyword>
<evidence type="ECO:0000256" key="1">
    <source>
        <dbReference type="ARBA" id="ARBA00022801"/>
    </source>
</evidence>
<sequence>MEGNSPVWARTDFDDSSWSTIDLTPQTDPFDLTLSPGSFVPGWTAKGFSNLDGYAWYRLRVRPANPGQSLSLKMPADFEDAYQVYANGQLARQFGSFDSSPPTIFVSRPEAFTLPPPGPDGEIELALRFYMSPVSTLGTSGAGGMHEPPILGLPLTLNVIASNQNTGLAFGRFGQLLTTLLFLLLAPGAFWAWLQNRRELAFLWLFIELVTGVLFFVVGWIALASWLPADSARFWCFGVLDSIWIPGWIMIWWYWFGLNEKRWIPWAAWLLAAADLVVEALALAPVRDINFLSSDLRHSFNDVSLFLVAAICVLLLIVLVEGYRRDRTEGLLAAAPILLLEIGALFNYFSPLFNVPYPSLHIFALSISIANIASILLVLVVAVLAVRRFLRNRLREELASQVIEQDLEQARELQQHVLIPEEISSPDFNVQVEYHPDQLVGGDFFQTIAGRDGNLLVIIGDVSGKGISAAMLVSVLVGAARTRANDSFDPASMLAVLNKQLIGRAGGHFATCLVAELQADGRLRMANAGHIAPYLNGAEVPFTGSLPLGLSGKIEPSLQALQLRPGDQITFITDGVVEARDAAGELFGFARARIICNEPVSEIVRRAQQFGQNDDITVLRVDYTAGRRQMFAMEKS</sequence>
<dbReference type="PANTHER" id="PTHR43156">
    <property type="entry name" value="STAGE II SPORULATION PROTEIN E-RELATED"/>
    <property type="match status" value="1"/>
</dbReference>
<keyword evidence="2" id="KW-1133">Transmembrane helix</keyword>
<feature type="transmembrane region" description="Helical" evidence="2">
    <location>
        <begin position="173"/>
        <end position="194"/>
    </location>
</feature>
<proteinExistence type="predicted"/>
<protein>
    <recommendedName>
        <fullName evidence="3">PPM-type phosphatase domain-containing protein</fullName>
    </recommendedName>
</protein>
<dbReference type="SUPFAM" id="SSF81606">
    <property type="entry name" value="PP2C-like"/>
    <property type="match status" value="1"/>
</dbReference>
<dbReference type="GO" id="GO:0016791">
    <property type="term" value="F:phosphatase activity"/>
    <property type="evidence" value="ECO:0007669"/>
    <property type="project" value="TreeGrafter"/>
</dbReference>
<feature type="domain" description="PPM-type phosphatase" evidence="3">
    <location>
        <begin position="425"/>
        <end position="623"/>
    </location>
</feature>
<dbReference type="InterPro" id="IPR036457">
    <property type="entry name" value="PPM-type-like_dom_sf"/>
</dbReference>
<gene>
    <name evidence="4" type="ORF">SBA5_550027</name>
</gene>
<dbReference type="PANTHER" id="PTHR43156:SF2">
    <property type="entry name" value="STAGE II SPORULATION PROTEIN E"/>
    <property type="match status" value="1"/>
</dbReference>
<feature type="transmembrane region" description="Helical" evidence="2">
    <location>
        <begin position="303"/>
        <end position="323"/>
    </location>
</feature>
<evidence type="ECO:0000256" key="2">
    <source>
        <dbReference type="SAM" id="Phobius"/>
    </source>
</evidence>
<dbReference type="SMART" id="SM00331">
    <property type="entry name" value="PP2C_SIG"/>
    <property type="match status" value="1"/>
</dbReference>
<keyword evidence="2" id="KW-0472">Membrane</keyword>
<dbReference type="InterPro" id="IPR052016">
    <property type="entry name" value="Bact_Sigma-Reg"/>
</dbReference>
<dbReference type="Proteomes" id="UP000239735">
    <property type="component" value="Unassembled WGS sequence"/>
</dbReference>
<dbReference type="EMBL" id="OKRB01000114">
    <property type="protein sequence ID" value="SPE26604.1"/>
    <property type="molecule type" value="Genomic_DNA"/>
</dbReference>
<feature type="transmembrane region" description="Helical" evidence="2">
    <location>
        <begin position="362"/>
        <end position="386"/>
    </location>
</feature>
<feature type="transmembrane region" description="Helical" evidence="2">
    <location>
        <begin position="330"/>
        <end position="350"/>
    </location>
</feature>
<evidence type="ECO:0000259" key="3">
    <source>
        <dbReference type="SMART" id="SM00331"/>
    </source>
</evidence>
<evidence type="ECO:0000313" key="4">
    <source>
        <dbReference type="EMBL" id="SPE26604.1"/>
    </source>
</evidence>
<dbReference type="Pfam" id="PF07228">
    <property type="entry name" value="SpoIIE"/>
    <property type="match status" value="1"/>
</dbReference>
<dbReference type="AlphaFoldDB" id="A0A2N9LTT0"/>
<feature type="transmembrane region" description="Helical" evidence="2">
    <location>
        <begin position="201"/>
        <end position="226"/>
    </location>
</feature>
<evidence type="ECO:0000313" key="5">
    <source>
        <dbReference type="Proteomes" id="UP000239735"/>
    </source>
</evidence>
<keyword evidence="2" id="KW-0812">Transmembrane</keyword>
<reference evidence="5" key="1">
    <citation type="submission" date="2018-02" db="EMBL/GenBank/DDBJ databases">
        <authorList>
            <person name="Hausmann B."/>
        </authorList>
    </citation>
    <scope>NUCLEOTIDE SEQUENCE [LARGE SCALE GENOMIC DNA]</scope>
    <source>
        <strain evidence="5">Peat soil MAG SbA5</strain>
    </source>
</reference>
<accession>A0A2N9LTT0</accession>
<dbReference type="InterPro" id="IPR001932">
    <property type="entry name" value="PPM-type_phosphatase-like_dom"/>
</dbReference>
<dbReference type="Gene3D" id="3.60.40.10">
    <property type="entry name" value="PPM-type phosphatase domain"/>
    <property type="match status" value="1"/>
</dbReference>
<name>A0A2N9LTT0_9BACT</name>
<feature type="transmembrane region" description="Helical" evidence="2">
    <location>
        <begin position="263"/>
        <end position="283"/>
    </location>
</feature>